<feature type="domain" description="AN1-type" evidence="6">
    <location>
        <begin position="100"/>
        <end position="149"/>
    </location>
</feature>
<dbReference type="InterPro" id="IPR000058">
    <property type="entry name" value="Znf_AN1"/>
</dbReference>
<dbReference type="Gene3D" id="4.10.1110.10">
    <property type="entry name" value="AN1-like Zinc finger"/>
    <property type="match status" value="1"/>
</dbReference>
<dbReference type="AlphaFoldDB" id="A0AA91T0C2"/>
<proteinExistence type="predicted"/>
<accession>A0AA91T0C2</accession>
<dbReference type="Pfam" id="PF01428">
    <property type="entry name" value="zf-AN1"/>
    <property type="match status" value="1"/>
</dbReference>
<dbReference type="KEGG" id="clus:A9F13_16g00429"/>
<dbReference type="InterPro" id="IPR035896">
    <property type="entry name" value="AN1-like_Znf"/>
</dbReference>
<dbReference type="EMBL" id="LYUB02000016">
    <property type="protein sequence ID" value="OVF06948.1"/>
    <property type="molecule type" value="Genomic_DNA"/>
</dbReference>
<keyword evidence="2 4" id="KW-0863">Zinc-finger</keyword>
<evidence type="ECO:0000259" key="5">
    <source>
        <dbReference type="PROSITE" id="PS50053"/>
    </source>
</evidence>
<evidence type="ECO:0000256" key="2">
    <source>
        <dbReference type="ARBA" id="ARBA00022771"/>
    </source>
</evidence>
<sequence>MKITFRLSTETSFSVTVPDNSGVEDLRNSVKVGCPPGVKLPADYKLIYNGQKLTPLYKPLEEFGMAATGNYTVILMSDASDTPVASPRLAPTTVSAPKKKAKKNRCSFQSCTSAPLRMVGDCSHCHGKFCAKHRLLEDHLCTGLQFCKESAHERNATKLQSESTIVSRV</sequence>
<dbReference type="Proteomes" id="UP000195602">
    <property type="component" value="Unassembled WGS sequence"/>
</dbReference>
<evidence type="ECO:0000259" key="6">
    <source>
        <dbReference type="PROSITE" id="PS51039"/>
    </source>
</evidence>
<dbReference type="InterPro" id="IPR029071">
    <property type="entry name" value="Ubiquitin-like_domsf"/>
</dbReference>
<dbReference type="PROSITE" id="PS51039">
    <property type="entry name" value="ZF_AN1"/>
    <property type="match status" value="1"/>
</dbReference>
<protein>
    <submittedName>
        <fullName evidence="7">AN1-type zinc finger protein</fullName>
    </submittedName>
</protein>
<dbReference type="OMA" id="FCKDNAH"/>
<reference evidence="7 8" key="1">
    <citation type="submission" date="2017-04" db="EMBL/GenBank/DDBJ databases">
        <title>Draft genome of the yeast Clavispora lusitaniae type strain CBS 6936.</title>
        <authorList>
            <person name="Durrens P."/>
            <person name="Klopp C."/>
            <person name="Biteau N."/>
            <person name="Fitton-Ouhabi V."/>
            <person name="Dementhon K."/>
            <person name="Accoceberry I."/>
            <person name="Sherman D.J."/>
            <person name="Noel T."/>
        </authorList>
    </citation>
    <scope>NUCLEOTIDE SEQUENCE [LARGE SCALE GENOMIC DNA]</scope>
    <source>
        <strain evidence="7 8">CBS 6936</strain>
    </source>
</reference>
<dbReference type="GO" id="GO:0008270">
    <property type="term" value="F:zinc ion binding"/>
    <property type="evidence" value="ECO:0007669"/>
    <property type="project" value="UniProtKB-KW"/>
</dbReference>
<dbReference type="SMART" id="SM00154">
    <property type="entry name" value="ZnF_AN1"/>
    <property type="match status" value="1"/>
</dbReference>
<dbReference type="GO" id="GO:0005737">
    <property type="term" value="C:cytoplasm"/>
    <property type="evidence" value="ECO:0007669"/>
    <property type="project" value="TreeGrafter"/>
</dbReference>
<organism evidence="7 8">
    <name type="scientific">Clavispora lusitaniae</name>
    <name type="common">Candida lusitaniae</name>
    <dbReference type="NCBI Taxonomy" id="36911"/>
    <lineage>
        <taxon>Eukaryota</taxon>
        <taxon>Fungi</taxon>
        <taxon>Dikarya</taxon>
        <taxon>Ascomycota</taxon>
        <taxon>Saccharomycotina</taxon>
        <taxon>Pichiomycetes</taxon>
        <taxon>Metschnikowiaceae</taxon>
        <taxon>Clavispora</taxon>
    </lineage>
</organism>
<feature type="domain" description="Ubiquitin-like" evidence="5">
    <location>
        <begin position="1"/>
        <end position="65"/>
    </location>
</feature>
<evidence type="ECO:0000313" key="7">
    <source>
        <dbReference type="EMBL" id="OVF06948.1"/>
    </source>
</evidence>
<evidence type="ECO:0000256" key="1">
    <source>
        <dbReference type="ARBA" id="ARBA00022723"/>
    </source>
</evidence>
<keyword evidence="1" id="KW-0479">Metal-binding</keyword>
<dbReference type="CDD" id="cd17039">
    <property type="entry name" value="Ubl_ubiquitin_like"/>
    <property type="match status" value="1"/>
</dbReference>
<dbReference type="SUPFAM" id="SSF54236">
    <property type="entry name" value="Ubiquitin-like"/>
    <property type="match status" value="1"/>
</dbReference>
<name>A0AA91T0C2_CLALS</name>
<dbReference type="PANTHER" id="PTHR14677">
    <property type="entry name" value="ARSENITE INDUCUBLE RNA ASSOCIATED PROTEIN AIP-1-RELATED"/>
    <property type="match status" value="1"/>
</dbReference>
<evidence type="ECO:0000256" key="4">
    <source>
        <dbReference type="PROSITE-ProRule" id="PRU00449"/>
    </source>
</evidence>
<comment type="caution">
    <text evidence="7">The sequence shown here is derived from an EMBL/GenBank/DDBJ whole genome shotgun (WGS) entry which is preliminary data.</text>
</comment>
<evidence type="ECO:0000256" key="3">
    <source>
        <dbReference type="ARBA" id="ARBA00022833"/>
    </source>
</evidence>
<dbReference type="InterPro" id="IPR000626">
    <property type="entry name" value="Ubiquitin-like_dom"/>
</dbReference>
<keyword evidence="3" id="KW-0862">Zinc</keyword>
<dbReference type="SUPFAM" id="SSF118310">
    <property type="entry name" value="AN1-like Zinc finger"/>
    <property type="match status" value="1"/>
</dbReference>
<dbReference type="PROSITE" id="PS50053">
    <property type="entry name" value="UBIQUITIN_2"/>
    <property type="match status" value="1"/>
</dbReference>
<dbReference type="PANTHER" id="PTHR14677:SF20">
    <property type="entry name" value="ZINC FINGER AN1-TYPE CONTAINING 2A-RELATED"/>
    <property type="match status" value="1"/>
</dbReference>
<gene>
    <name evidence="7" type="ORF">A9F13_16g00429</name>
</gene>
<evidence type="ECO:0000313" key="8">
    <source>
        <dbReference type="Proteomes" id="UP000195602"/>
    </source>
</evidence>